<accession>A0ABP0Z1K3</accession>
<organism evidence="5 6">
    <name type="scientific">Citrullus colocynthis</name>
    <name type="common">colocynth</name>
    <dbReference type="NCBI Taxonomy" id="252529"/>
    <lineage>
        <taxon>Eukaryota</taxon>
        <taxon>Viridiplantae</taxon>
        <taxon>Streptophyta</taxon>
        <taxon>Embryophyta</taxon>
        <taxon>Tracheophyta</taxon>
        <taxon>Spermatophyta</taxon>
        <taxon>Magnoliopsida</taxon>
        <taxon>eudicotyledons</taxon>
        <taxon>Gunneridae</taxon>
        <taxon>Pentapetalae</taxon>
        <taxon>rosids</taxon>
        <taxon>fabids</taxon>
        <taxon>Cucurbitales</taxon>
        <taxon>Cucurbitaceae</taxon>
        <taxon>Benincaseae</taxon>
        <taxon>Citrullus</taxon>
    </lineage>
</organism>
<dbReference type="EMBL" id="OZ021741">
    <property type="protein sequence ID" value="CAK9325176.1"/>
    <property type="molecule type" value="Genomic_DNA"/>
</dbReference>
<dbReference type="InterPro" id="IPR033132">
    <property type="entry name" value="GH_1_N_CS"/>
</dbReference>
<sequence length="117" mass="13577">MGTKIQPYFSYFFLILLLSSHQSFAQNEEEIKRSDFPEHFFFGTSTSSYQIEGGYDEDGRGMSNWDVFFPYSRLIPPSRKIKNNDTGDVADDHYHRFQVLCFELKGRVIGLSLIFGV</sequence>
<dbReference type="InterPro" id="IPR017853">
    <property type="entry name" value="GH"/>
</dbReference>
<feature type="signal peptide" evidence="4">
    <location>
        <begin position="1"/>
        <end position="25"/>
    </location>
</feature>
<evidence type="ECO:0008006" key="7">
    <source>
        <dbReference type="Google" id="ProtNLM"/>
    </source>
</evidence>
<dbReference type="PROSITE" id="PS00653">
    <property type="entry name" value="GLYCOSYL_HYDROL_F1_2"/>
    <property type="match status" value="1"/>
</dbReference>
<dbReference type="Pfam" id="PF00232">
    <property type="entry name" value="Glyco_hydro_1"/>
    <property type="match status" value="1"/>
</dbReference>
<comment type="similarity">
    <text evidence="1 3">Belongs to the glycosyl hydrolase 1 family.</text>
</comment>
<evidence type="ECO:0000256" key="3">
    <source>
        <dbReference type="RuleBase" id="RU003690"/>
    </source>
</evidence>
<dbReference type="Proteomes" id="UP001642487">
    <property type="component" value="Chromosome 7"/>
</dbReference>
<dbReference type="PANTHER" id="PTHR10353">
    <property type="entry name" value="GLYCOSYL HYDROLASE"/>
    <property type="match status" value="1"/>
</dbReference>
<dbReference type="InterPro" id="IPR001360">
    <property type="entry name" value="Glyco_hydro_1"/>
</dbReference>
<keyword evidence="6" id="KW-1185">Reference proteome</keyword>
<keyword evidence="2" id="KW-0378">Hydrolase</keyword>
<reference evidence="5 6" key="1">
    <citation type="submission" date="2024-03" db="EMBL/GenBank/DDBJ databases">
        <authorList>
            <person name="Gkanogiannis A."/>
            <person name="Becerra Lopez-Lavalle L."/>
        </authorList>
    </citation>
    <scope>NUCLEOTIDE SEQUENCE [LARGE SCALE GENOMIC DNA]</scope>
</reference>
<evidence type="ECO:0000256" key="2">
    <source>
        <dbReference type="ARBA" id="ARBA00022801"/>
    </source>
</evidence>
<dbReference type="SUPFAM" id="SSF51445">
    <property type="entry name" value="(Trans)glycosidases"/>
    <property type="match status" value="1"/>
</dbReference>
<protein>
    <recommendedName>
        <fullName evidence="7">Thioglucosidase</fullName>
    </recommendedName>
</protein>
<feature type="chain" id="PRO_5046573113" description="Thioglucosidase" evidence="4">
    <location>
        <begin position="26"/>
        <end position="117"/>
    </location>
</feature>
<proteinExistence type="inferred from homology"/>
<evidence type="ECO:0000313" key="5">
    <source>
        <dbReference type="EMBL" id="CAK9325176.1"/>
    </source>
</evidence>
<evidence type="ECO:0000256" key="1">
    <source>
        <dbReference type="ARBA" id="ARBA00010838"/>
    </source>
</evidence>
<name>A0ABP0Z1K3_9ROSI</name>
<keyword evidence="4" id="KW-0732">Signal</keyword>
<gene>
    <name evidence="5" type="ORF">CITCOLO1_LOCUS17431</name>
</gene>
<dbReference type="Gene3D" id="3.20.20.80">
    <property type="entry name" value="Glycosidases"/>
    <property type="match status" value="1"/>
</dbReference>
<dbReference type="PANTHER" id="PTHR10353:SF175">
    <property type="entry name" value="BETA-GLUCOSIDASE 18-LIKE ISOFORM X1"/>
    <property type="match status" value="1"/>
</dbReference>
<evidence type="ECO:0000256" key="4">
    <source>
        <dbReference type="SAM" id="SignalP"/>
    </source>
</evidence>
<evidence type="ECO:0000313" key="6">
    <source>
        <dbReference type="Proteomes" id="UP001642487"/>
    </source>
</evidence>